<dbReference type="EMBL" id="MCSI01000150">
    <property type="protein sequence ID" value="PME59373.1"/>
    <property type="molecule type" value="Genomic_DNA"/>
</dbReference>
<dbReference type="RefSeq" id="WP_029225634.1">
    <property type="nucleotide sequence ID" value="NZ_MAKA01000098.1"/>
</dbReference>
<evidence type="ECO:0000313" key="3">
    <source>
        <dbReference type="Proteomes" id="UP000235778"/>
    </source>
</evidence>
<protein>
    <submittedName>
        <fullName evidence="2">Chromosome partitioning protein ParA</fullName>
    </submittedName>
</protein>
<gene>
    <name evidence="2" type="ORF">BCV30_14220</name>
</gene>
<name>A0A1B9QCS2_9VIBR</name>
<comment type="caution">
    <text evidence="2">The sequence shown here is derived from an EMBL/GenBank/DDBJ whole genome shotgun (WGS) entry which is preliminary data.</text>
</comment>
<sequence>MLVAVTSIVGYSWSSKSIETSQSSVQHTEAKKHVSKTTNDNSPTSKTASFSDNPVSQGKQLRAENLHGKAYAENLTELEGKTLLDELDEFWTLCQQVGNCTEQLAQLKTELPIEWFELLSEHPKLSADWQLRESTIPLESVDSLEARVELFKQSAQEVWGELAHQLFADQFAHLDFTLRANTLEEVEPSEFVLHYQDLISEWESKTGTLNADTPTQKYELAVSLLPNSYSSAELATIKAELQETYLDAEQADNIAVREQQVAQQQQTVMTYHDQLDQLKSSLDSQRSASHANWDTQEWNSYYQQQVTEFREQFFRK</sequence>
<organism evidence="2 3">
    <name type="scientific">Vibrio lentus</name>
    <dbReference type="NCBI Taxonomy" id="136468"/>
    <lineage>
        <taxon>Bacteria</taxon>
        <taxon>Pseudomonadati</taxon>
        <taxon>Pseudomonadota</taxon>
        <taxon>Gammaproteobacteria</taxon>
        <taxon>Vibrionales</taxon>
        <taxon>Vibrionaceae</taxon>
        <taxon>Vibrio</taxon>
    </lineage>
</organism>
<proteinExistence type="predicted"/>
<dbReference type="AlphaFoldDB" id="A0A1B9QCS2"/>
<evidence type="ECO:0000313" key="2">
    <source>
        <dbReference type="EMBL" id="PME59373.1"/>
    </source>
</evidence>
<evidence type="ECO:0000256" key="1">
    <source>
        <dbReference type="SAM" id="MobiDB-lite"/>
    </source>
</evidence>
<accession>A0A1B9QCS2</accession>
<feature type="region of interest" description="Disordered" evidence="1">
    <location>
        <begin position="22"/>
        <end position="58"/>
    </location>
</feature>
<reference evidence="3" key="1">
    <citation type="submission" date="2016-07" db="EMBL/GenBank/DDBJ databases">
        <title>Nontailed viruses are major unrecognized killers of bacteria in the ocean.</title>
        <authorList>
            <person name="Kauffman K."/>
            <person name="Hussain F."/>
            <person name="Yang J."/>
            <person name="Arevalo P."/>
            <person name="Brown J."/>
            <person name="Cutler M."/>
            <person name="Kelly L."/>
            <person name="Polz M.F."/>
        </authorList>
    </citation>
    <scope>NUCLEOTIDE SEQUENCE [LARGE SCALE GENOMIC DNA]</scope>
    <source>
        <strain evidence="3">10N.286.55.C1</strain>
    </source>
</reference>
<dbReference type="Proteomes" id="UP000235778">
    <property type="component" value="Unassembled WGS sequence"/>
</dbReference>
<feature type="compositionally biased region" description="Polar residues" evidence="1">
    <location>
        <begin position="36"/>
        <end position="58"/>
    </location>
</feature>